<dbReference type="EMBL" id="DSVL01000092">
    <property type="protein sequence ID" value="HFH28489.1"/>
    <property type="molecule type" value="Genomic_DNA"/>
</dbReference>
<dbReference type="NCBIfam" id="NF006702">
    <property type="entry name" value="PRK09248.1"/>
    <property type="match status" value="1"/>
</dbReference>
<dbReference type="GO" id="GO:0071978">
    <property type="term" value="P:bacterial-type flagellum-dependent swarming motility"/>
    <property type="evidence" value="ECO:0007669"/>
    <property type="project" value="TreeGrafter"/>
</dbReference>
<reference evidence="2" key="1">
    <citation type="journal article" date="2020" name="mSystems">
        <title>Genome- and Community-Level Interaction Insights into Carbon Utilization and Element Cycling Functions of Hydrothermarchaeota in Hydrothermal Sediment.</title>
        <authorList>
            <person name="Zhou Z."/>
            <person name="Liu Y."/>
            <person name="Xu W."/>
            <person name="Pan J."/>
            <person name="Luo Z.H."/>
            <person name="Li M."/>
        </authorList>
    </citation>
    <scope>NUCLEOTIDE SEQUENCE [LARGE SCALE GENOMIC DNA]</scope>
    <source>
        <strain evidence="2">SpSt-503</strain>
    </source>
</reference>
<dbReference type="InterPro" id="IPR050243">
    <property type="entry name" value="PHP_phosphatase"/>
</dbReference>
<gene>
    <name evidence="2" type="ORF">ENS59_03120</name>
</gene>
<dbReference type="SUPFAM" id="SSF89550">
    <property type="entry name" value="PHP domain-like"/>
    <property type="match status" value="1"/>
</dbReference>
<dbReference type="GO" id="GO:0042578">
    <property type="term" value="F:phosphoric ester hydrolase activity"/>
    <property type="evidence" value="ECO:0007669"/>
    <property type="project" value="TreeGrafter"/>
</dbReference>
<dbReference type="PANTHER" id="PTHR36928:SF1">
    <property type="entry name" value="PHOSPHATASE YCDX-RELATED"/>
    <property type="match status" value="1"/>
</dbReference>
<dbReference type="AlphaFoldDB" id="A0A7C3EJG2"/>
<organism evidence="2">
    <name type="scientific">Gracilinema caldarium</name>
    <dbReference type="NCBI Taxonomy" id="215591"/>
    <lineage>
        <taxon>Bacteria</taxon>
        <taxon>Pseudomonadati</taxon>
        <taxon>Spirochaetota</taxon>
        <taxon>Spirochaetia</taxon>
        <taxon>Spirochaetales</taxon>
        <taxon>Breznakiellaceae</taxon>
        <taxon>Gracilinema</taxon>
    </lineage>
</organism>
<protein>
    <submittedName>
        <fullName evidence="2">Phosphatase</fullName>
    </submittedName>
</protein>
<evidence type="ECO:0000313" key="2">
    <source>
        <dbReference type="EMBL" id="HFH28489.1"/>
    </source>
</evidence>
<sequence length="250" mass="27120">MNIVIDSHTHSVASGHAFSTVDDLARGASKRGLKGFVLSDHGPGMPGTTHPYHFGNLRILPATIQGVRFFSGIEANIMDTAGTIDLEAYILARLDFVMAGFHEICFADHGREENTQAVISALKSPWVDAISHPGNPAFPIDLERVVTVARDYGKALEINDSSFRIRRGSHPNCLQIAKLCVALGCPMVCGSDAHYWEDVGRFDEVQALLAEAQAPEALVLNSSLDRFEAFVAARRAARHAAYIEASQVHA</sequence>
<dbReference type="GO" id="GO:0008270">
    <property type="term" value="F:zinc ion binding"/>
    <property type="evidence" value="ECO:0007669"/>
    <property type="project" value="TreeGrafter"/>
</dbReference>
<dbReference type="Gene3D" id="3.20.20.140">
    <property type="entry name" value="Metal-dependent hydrolases"/>
    <property type="match status" value="1"/>
</dbReference>
<name>A0A7C3EJG2_9SPIR</name>
<dbReference type="GO" id="GO:0005829">
    <property type="term" value="C:cytosol"/>
    <property type="evidence" value="ECO:0007669"/>
    <property type="project" value="TreeGrafter"/>
</dbReference>
<dbReference type="InterPro" id="IPR016195">
    <property type="entry name" value="Pol/histidinol_Pase-like"/>
</dbReference>
<dbReference type="PANTHER" id="PTHR36928">
    <property type="entry name" value="PHOSPHATASE YCDX-RELATED"/>
    <property type="match status" value="1"/>
</dbReference>
<comment type="caution">
    <text evidence="2">The sequence shown here is derived from an EMBL/GenBank/DDBJ whole genome shotgun (WGS) entry which is preliminary data.</text>
</comment>
<feature type="domain" description="Polymerase/histidinol phosphatase N-terminal" evidence="1">
    <location>
        <begin position="5"/>
        <end position="79"/>
    </location>
</feature>
<proteinExistence type="predicted"/>
<dbReference type="InterPro" id="IPR003141">
    <property type="entry name" value="Pol/His_phosphatase_N"/>
</dbReference>
<dbReference type="SMART" id="SM00481">
    <property type="entry name" value="POLIIIAc"/>
    <property type="match status" value="1"/>
</dbReference>
<evidence type="ECO:0000259" key="1">
    <source>
        <dbReference type="SMART" id="SM00481"/>
    </source>
</evidence>
<dbReference type="CDD" id="cd07437">
    <property type="entry name" value="PHP_HisPPase_Ycdx_like"/>
    <property type="match status" value="1"/>
</dbReference>
<accession>A0A7C3EJG2</accession>